<dbReference type="GO" id="GO:0004316">
    <property type="term" value="F:3-oxoacyl-[acyl-carrier-protein] reductase (NADPH) activity"/>
    <property type="evidence" value="ECO:0007669"/>
    <property type="project" value="UniProtKB-EC"/>
</dbReference>
<proteinExistence type="inferred from homology"/>
<dbReference type="PRINTS" id="PR00081">
    <property type="entry name" value="GDHRDH"/>
</dbReference>
<dbReference type="OrthoDB" id="8665216at2"/>
<evidence type="ECO:0000313" key="2">
    <source>
        <dbReference type="EMBL" id="SLN35651.1"/>
    </source>
</evidence>
<dbReference type="AlphaFoldDB" id="A0A1Y5S9R3"/>
<dbReference type="InterPro" id="IPR036291">
    <property type="entry name" value="NAD(P)-bd_dom_sf"/>
</dbReference>
<dbReference type="Gene3D" id="3.40.50.720">
    <property type="entry name" value="NAD(P)-binding Rossmann-like Domain"/>
    <property type="match status" value="1"/>
</dbReference>
<sequence length="246" mass="25533">MSRPLDGRTILVTNVTHFVGPPSVPAFLAAGARLVCHDEGFADAERAAAFGAAHPDAIVAPEPLAEDCVAWAEAEVGPLDVVVSNDHFPAHRILVDAAGRDDFRAALEALAVTPFAVAGAAAKAMKPRRAGKIILVTSAAPLQGLANYSIYAAAREAANGLVKSLARELGKANIQVNALAPNFVESPSYFPEALLADEAAMAKITRQIPLGRLGKPEEAAAYLVFLASGQSDFITGQVLAFAGGWA</sequence>
<dbReference type="EC" id="1.1.1.100" evidence="2"/>
<dbReference type="InterPro" id="IPR002347">
    <property type="entry name" value="SDR_fam"/>
</dbReference>
<dbReference type="InterPro" id="IPR050259">
    <property type="entry name" value="SDR"/>
</dbReference>
<dbReference type="Proteomes" id="UP000193200">
    <property type="component" value="Unassembled WGS sequence"/>
</dbReference>
<dbReference type="PANTHER" id="PTHR42879">
    <property type="entry name" value="3-OXOACYL-(ACYL-CARRIER-PROTEIN) REDUCTASE"/>
    <property type="match status" value="1"/>
</dbReference>
<keyword evidence="2" id="KW-0560">Oxidoreductase</keyword>
<name>A0A1Y5S9R3_9PROT</name>
<dbReference type="Pfam" id="PF13561">
    <property type="entry name" value="adh_short_C2"/>
    <property type="match status" value="1"/>
</dbReference>
<organism evidence="2 3">
    <name type="scientific">Oceanibacterium hippocampi</name>
    <dbReference type="NCBI Taxonomy" id="745714"/>
    <lineage>
        <taxon>Bacteria</taxon>
        <taxon>Pseudomonadati</taxon>
        <taxon>Pseudomonadota</taxon>
        <taxon>Alphaproteobacteria</taxon>
        <taxon>Sneathiellales</taxon>
        <taxon>Sneathiellaceae</taxon>
        <taxon>Oceanibacterium</taxon>
    </lineage>
</organism>
<protein>
    <submittedName>
        <fullName evidence="2">3-oxoacyl-[acyl-carrier-protein] reductase FabG</fullName>
        <ecNumber evidence="2">1.1.1.100</ecNumber>
    </submittedName>
</protein>
<dbReference type="PANTHER" id="PTHR42879:SF2">
    <property type="entry name" value="3-OXOACYL-[ACYL-CARRIER-PROTEIN] REDUCTASE FABG"/>
    <property type="match status" value="1"/>
</dbReference>
<reference evidence="2 3" key="1">
    <citation type="submission" date="2017-03" db="EMBL/GenBank/DDBJ databases">
        <authorList>
            <person name="Afonso C.L."/>
            <person name="Miller P.J."/>
            <person name="Scott M.A."/>
            <person name="Spackman E."/>
            <person name="Goraichik I."/>
            <person name="Dimitrov K.M."/>
            <person name="Suarez D.L."/>
            <person name="Swayne D.E."/>
        </authorList>
    </citation>
    <scope>NUCLEOTIDE SEQUENCE [LARGE SCALE GENOMIC DNA]</scope>
    <source>
        <strain evidence="2 3">CECT 7691</strain>
    </source>
</reference>
<comment type="similarity">
    <text evidence="1">Belongs to the short-chain dehydrogenases/reductases (SDR) family.</text>
</comment>
<keyword evidence="3" id="KW-1185">Reference proteome</keyword>
<dbReference type="EMBL" id="FWFR01000001">
    <property type="protein sequence ID" value="SLN35651.1"/>
    <property type="molecule type" value="Genomic_DNA"/>
</dbReference>
<dbReference type="SUPFAM" id="SSF51735">
    <property type="entry name" value="NAD(P)-binding Rossmann-fold domains"/>
    <property type="match status" value="1"/>
</dbReference>
<dbReference type="RefSeq" id="WP_085882641.1">
    <property type="nucleotide sequence ID" value="NZ_FWFR01000001.1"/>
</dbReference>
<evidence type="ECO:0000313" key="3">
    <source>
        <dbReference type="Proteomes" id="UP000193200"/>
    </source>
</evidence>
<dbReference type="InParanoid" id="A0A1Y5S9R3"/>
<gene>
    <name evidence="2" type="primary">fabG_5</name>
    <name evidence="2" type="ORF">OCH7691_01425</name>
</gene>
<evidence type="ECO:0000256" key="1">
    <source>
        <dbReference type="ARBA" id="ARBA00006484"/>
    </source>
</evidence>
<accession>A0A1Y5S9R3</accession>